<dbReference type="InterPro" id="IPR017981">
    <property type="entry name" value="GPCR_2-like_7TM"/>
</dbReference>
<dbReference type="Gene3D" id="2.40.20.10">
    <property type="entry name" value="Plasminogen Kringle 4"/>
    <property type="match status" value="1"/>
</dbReference>
<feature type="transmembrane region" description="Helical" evidence="9">
    <location>
        <begin position="1120"/>
        <end position="1137"/>
    </location>
</feature>
<dbReference type="PROSITE" id="PS50221">
    <property type="entry name" value="GAIN_B"/>
    <property type="match status" value="1"/>
</dbReference>
<dbReference type="PROSITE" id="PS50261">
    <property type="entry name" value="G_PROTEIN_RECEP_F2_4"/>
    <property type="match status" value="1"/>
</dbReference>
<dbReference type="InterPro" id="IPR057244">
    <property type="entry name" value="GAIN_B"/>
</dbReference>
<evidence type="ECO:0000256" key="6">
    <source>
        <dbReference type="ARBA" id="ARBA00023157"/>
    </source>
</evidence>
<comment type="caution">
    <text evidence="7">Lacks conserved residue(s) required for the propagation of feature annotation.</text>
</comment>
<feature type="transmembrane region" description="Helical" evidence="9">
    <location>
        <begin position="962"/>
        <end position="986"/>
    </location>
</feature>
<accession>A0ABP0F434</accession>
<dbReference type="EMBL" id="CAWYQH010000002">
    <property type="protein sequence ID" value="CAK8673012.1"/>
    <property type="molecule type" value="Genomic_DNA"/>
</dbReference>
<dbReference type="PROSITE" id="PS50070">
    <property type="entry name" value="KRINGLE_2"/>
    <property type="match status" value="1"/>
</dbReference>
<feature type="transmembrane region" description="Helical" evidence="9">
    <location>
        <begin position="1149"/>
        <end position="1170"/>
    </location>
</feature>
<keyword evidence="5 9" id="KW-0472">Membrane</keyword>
<dbReference type="SMART" id="SM00130">
    <property type="entry name" value="KR"/>
    <property type="match status" value="1"/>
</dbReference>
<evidence type="ECO:0000256" key="5">
    <source>
        <dbReference type="ARBA" id="ARBA00023136"/>
    </source>
</evidence>
<feature type="region of interest" description="Disordered" evidence="8">
    <location>
        <begin position="1233"/>
        <end position="1252"/>
    </location>
</feature>
<dbReference type="InterPro" id="IPR046338">
    <property type="entry name" value="GAIN_dom_sf"/>
</dbReference>
<dbReference type="Pfam" id="PF01825">
    <property type="entry name" value="GPS"/>
    <property type="match status" value="1"/>
</dbReference>
<feature type="domain" description="GAIN-B" evidence="12">
    <location>
        <begin position="707"/>
        <end position="876"/>
    </location>
</feature>
<feature type="transmembrane region" description="Helical" evidence="9">
    <location>
        <begin position="998"/>
        <end position="1016"/>
    </location>
</feature>
<dbReference type="PROSITE" id="PS51257">
    <property type="entry name" value="PROKAR_LIPOPROTEIN"/>
    <property type="match status" value="1"/>
</dbReference>
<dbReference type="PANTHER" id="PTHR12011:SF347">
    <property type="entry name" value="FI21270P1-RELATED"/>
    <property type="match status" value="1"/>
</dbReference>
<evidence type="ECO:0000256" key="10">
    <source>
        <dbReference type="SAM" id="SignalP"/>
    </source>
</evidence>
<evidence type="ECO:0000256" key="1">
    <source>
        <dbReference type="ARBA" id="ARBA00004141"/>
    </source>
</evidence>
<feature type="compositionally biased region" description="Basic and acidic residues" evidence="8">
    <location>
        <begin position="771"/>
        <end position="781"/>
    </location>
</feature>
<dbReference type="Pfam" id="PF00002">
    <property type="entry name" value="7tm_2"/>
    <property type="match status" value="1"/>
</dbReference>
<feature type="transmembrane region" description="Helical" evidence="9">
    <location>
        <begin position="1065"/>
        <end position="1093"/>
    </location>
</feature>
<feature type="disulfide bond" evidence="7">
    <location>
        <begin position="111"/>
        <end position="134"/>
    </location>
</feature>
<evidence type="ECO:0000256" key="3">
    <source>
        <dbReference type="ARBA" id="ARBA00022692"/>
    </source>
</evidence>
<proteinExistence type="predicted"/>
<keyword evidence="10" id="KW-0732">Signal</keyword>
<dbReference type="PANTHER" id="PTHR12011">
    <property type="entry name" value="ADHESION G-PROTEIN COUPLED RECEPTOR"/>
    <property type="match status" value="1"/>
</dbReference>
<keyword evidence="3 9" id="KW-0812">Transmembrane</keyword>
<keyword evidence="6 7" id="KW-1015">Disulfide bond</keyword>
<comment type="caution">
    <text evidence="14">The sequence shown here is derived from an EMBL/GenBank/DDBJ whole genome shotgun (WGS) entry which is preliminary data.</text>
</comment>
<keyword evidence="2 7" id="KW-0420">Kringle</keyword>
<evidence type="ECO:0000259" key="11">
    <source>
        <dbReference type="PROSITE" id="PS50070"/>
    </source>
</evidence>
<dbReference type="SMART" id="SM00303">
    <property type="entry name" value="GPS"/>
    <property type="match status" value="1"/>
</dbReference>
<dbReference type="InterPro" id="IPR013806">
    <property type="entry name" value="Kringle-like"/>
</dbReference>
<dbReference type="InterPro" id="IPR000832">
    <property type="entry name" value="GPCR_2_secretin-like"/>
</dbReference>
<feature type="domain" description="G-protein coupled receptors family 2 profile 2" evidence="13">
    <location>
        <begin position="885"/>
        <end position="1172"/>
    </location>
</feature>
<dbReference type="Proteomes" id="UP001642483">
    <property type="component" value="Unassembled WGS sequence"/>
</dbReference>
<dbReference type="Gene3D" id="1.20.1070.10">
    <property type="entry name" value="Rhodopsin 7-helix transmembrane proteins"/>
    <property type="match status" value="1"/>
</dbReference>
<evidence type="ECO:0000256" key="2">
    <source>
        <dbReference type="ARBA" id="ARBA00022572"/>
    </source>
</evidence>
<dbReference type="InterPro" id="IPR000001">
    <property type="entry name" value="Kringle"/>
</dbReference>
<evidence type="ECO:0000313" key="14">
    <source>
        <dbReference type="EMBL" id="CAK8673012.1"/>
    </source>
</evidence>
<evidence type="ECO:0000256" key="4">
    <source>
        <dbReference type="ARBA" id="ARBA00022989"/>
    </source>
</evidence>
<comment type="subcellular location">
    <subcellularLocation>
        <location evidence="1">Membrane</location>
        <topology evidence="1">Multi-pass membrane protein</topology>
    </subcellularLocation>
</comment>
<dbReference type="Gene3D" id="2.60.220.50">
    <property type="match status" value="1"/>
</dbReference>
<dbReference type="Pfam" id="PF00051">
    <property type="entry name" value="Kringle"/>
    <property type="match status" value="1"/>
</dbReference>
<keyword evidence="15" id="KW-1185">Reference proteome</keyword>
<dbReference type="InterPro" id="IPR000203">
    <property type="entry name" value="GPS"/>
</dbReference>
<dbReference type="CDD" id="cd00108">
    <property type="entry name" value="KR"/>
    <property type="match status" value="1"/>
</dbReference>
<dbReference type="PRINTS" id="PR00249">
    <property type="entry name" value="GPCRSECRETIN"/>
</dbReference>
<feature type="signal peptide" evidence="10">
    <location>
        <begin position="1"/>
        <end position="33"/>
    </location>
</feature>
<feature type="transmembrane region" description="Helical" evidence="9">
    <location>
        <begin position="887"/>
        <end position="907"/>
    </location>
</feature>
<keyword evidence="4 9" id="KW-1133">Transmembrane helix</keyword>
<dbReference type="PRINTS" id="PR00018">
    <property type="entry name" value="KRINGLE"/>
</dbReference>
<evidence type="ECO:0000256" key="9">
    <source>
        <dbReference type="SAM" id="Phobius"/>
    </source>
</evidence>
<feature type="domain" description="Kringle" evidence="11">
    <location>
        <begin position="62"/>
        <end position="139"/>
    </location>
</feature>
<sequence length="1274" mass="143518">MSHGKVLPKMKIEHLLLLTLVFCTWLGCEVSEGNEIANECYQSSCCHISPTKLFPPKVRDRTCYSGSGHDYRGTVDVTKQGQTCLNWNATAVSSLSQREKQRYGIGDHNFCRNPEPAENKGPWCYVSSFSYGYCDVIPCSNYPDVLYRNVVPSPYCLNASDTFQRPDVLFAFRGCIYYLTMTQENASVRNYLLYKFEDDTLTSFASPPKQALKDALNVCLRHHDIITFVTSDSDDYLYFYLQSSNIMLRADFLRRGWQIVSPDVYRQCTDPIRMAARRSNEEIMIRNVFDLRQPHRVFLEVNGARYECVWKNKTLIFQRRSKSKFHECGSSAAYFITRNNDSLVTPLDRDVGSNRLSSGEDPKINSSENPDLLQIVKNKPALAAPLLGFQILNRDSLVKLYPFQSDNANDSCLEGDRTSRIFKVFQGSQILQIIEWGKREMINASVRVQVNSLYIKRADFCDTTNLTKKPSNVSCCDEILKQFRRIQRLNRLSSGSKKIREVWSQCSLNLTKNDSCPTVRCFQKKNLTQLALCEIRMRPDPAADDEPSLDAILGVKTGERIAYADAHDASIKVGEIADSLQYSKAGNKLQLEGLIGSIQALQPVNFTELSESGAKQLINDFVLVVDNIADESRAKDWISIKTNERDEVPPGTANLKPAPPKTDPHSLLIITENTLQQMVSSGRSFWNESNKTISVTTNNVISKIERQQLRQSNNSINLESAGNSYNLSVQPSVDNLNDSVVVITSEFPNILQLIIKVNEGNKSSNTEGDNELEHENDENKRLYAPHSPVLSATVIRAQRKVASAIQFNIPYKENDIPDPTLTSRKYYFSCNFLTNNNSWNSKGCKVSYLDTVTHVVTCTCNHTTNFAILLQVVPPKLSPTDSAVLTLLSYIGESLTVFCLIITLVIFTSFRRSLKSERMVAHFHLVLALVGFHIMQLFASVAENSKNETSTPCIMVASLTHFLLLGVFMWMLCEGITLHLSVINVFQDTKTFKIGRYFLGWGLPLFLSVGTLSYGLSLRPYPTCYVQGVGQQSCLGQVENRGAQYQDAQPKQQIIERCCISTESYLIWALVIPAGLVLVLNLIVLLRVSYVIAQSSKAIHRNHKPLSERKQRDHKHSRKAAKGALLLMPILGLPWAFGFIPQSLTHSSLLYVFTVLNSTQGIFILLFYCIMNNEVKCVVANYLRRKSLIQQQSWTRGSNHRQQSLDLKRLSKEENGTEQNLLAGVQRSVSMNTTSTRLSGSPAEPESSCGDPLEQITYFSASNSKFVKSSEHFQ</sequence>
<dbReference type="SUPFAM" id="SSF57440">
    <property type="entry name" value="Kringle-like"/>
    <property type="match status" value="1"/>
</dbReference>
<dbReference type="InterPro" id="IPR038178">
    <property type="entry name" value="Kringle_sf"/>
</dbReference>
<gene>
    <name evidence="14" type="ORF">CVLEPA_LOCUS2801</name>
</gene>
<name>A0ABP0F434_CLALP</name>
<feature type="transmembrane region" description="Helical" evidence="9">
    <location>
        <begin position="919"/>
        <end position="942"/>
    </location>
</feature>
<evidence type="ECO:0000313" key="15">
    <source>
        <dbReference type="Proteomes" id="UP001642483"/>
    </source>
</evidence>
<feature type="chain" id="PRO_5046928695" evidence="10">
    <location>
        <begin position="34"/>
        <end position="1274"/>
    </location>
</feature>
<feature type="region of interest" description="Disordered" evidence="8">
    <location>
        <begin position="762"/>
        <end position="783"/>
    </location>
</feature>
<evidence type="ECO:0000256" key="7">
    <source>
        <dbReference type="PROSITE-ProRule" id="PRU00121"/>
    </source>
</evidence>
<evidence type="ECO:0000259" key="12">
    <source>
        <dbReference type="PROSITE" id="PS50221"/>
    </source>
</evidence>
<protein>
    <submittedName>
        <fullName evidence="14">Uncharacterized protein</fullName>
    </submittedName>
</protein>
<evidence type="ECO:0000256" key="8">
    <source>
        <dbReference type="SAM" id="MobiDB-lite"/>
    </source>
</evidence>
<reference evidence="14 15" key="1">
    <citation type="submission" date="2024-02" db="EMBL/GenBank/DDBJ databases">
        <authorList>
            <person name="Daric V."/>
            <person name="Darras S."/>
        </authorList>
    </citation>
    <scope>NUCLEOTIDE SEQUENCE [LARGE SCALE GENOMIC DNA]</scope>
</reference>
<evidence type="ECO:0000259" key="13">
    <source>
        <dbReference type="PROSITE" id="PS50261"/>
    </source>
</evidence>
<organism evidence="14 15">
    <name type="scientific">Clavelina lepadiformis</name>
    <name type="common">Light-bulb sea squirt</name>
    <name type="synonym">Ascidia lepadiformis</name>
    <dbReference type="NCBI Taxonomy" id="159417"/>
    <lineage>
        <taxon>Eukaryota</taxon>
        <taxon>Metazoa</taxon>
        <taxon>Chordata</taxon>
        <taxon>Tunicata</taxon>
        <taxon>Ascidiacea</taxon>
        <taxon>Aplousobranchia</taxon>
        <taxon>Clavelinidae</taxon>
        <taxon>Clavelina</taxon>
    </lineage>
</organism>